<evidence type="ECO:0000256" key="3">
    <source>
        <dbReference type="ARBA" id="ARBA00023029"/>
    </source>
</evidence>
<sequence>MNARIPLADQSPKLMVNPDAPLDETPQPDLFAPGDTVSFDNDAAPPTRPAAEGEEHPEADPSELTLAESSDDVEAVTEPVPITEETEEEPKFAPGETIHDVATVAGMYQNWFLDYASYVILERAVPAIEDGLKPVQRRILHAMKEMDDGRFNKVANVIGQTMQYHPHGDASIGDAMVNLGQKDLLIETQGNWGDIRTGDGAAAPRYIEARLSKFALDVVFNPDITDWQMSYDGRKREPTTLPVKFPLLLAQGVEGIAVGLSTKIMPHNFRELCKASIDVLRGREIQLFPDFSTGGLCDVTNYNGGLRGAKIRLRATIEKADKTMLVIRDIPYGTTTTALMESIVKASEANKIKIKKVVDNTAADVEIQVHLPTGVSPDLTMDALYAFTDCEISISPNTCVIIEDKPRFVGVEDMLRLSTQKTVRLLERELEIRQDELHEKWHSASLEKIFIENRIYRKIEECETWADILDTIEKGLSKFVRIEGQKAKADDQRIVLRRPITEDDLTRLTEIRIKRISKFDGFKADEYIQKLEAELAEVADNLAHLTRYAIAYFENLLKKYGAGRERRTQLRTFDVVTAQKVAVANQKLYVNYADGFVGYGLKKDESAVTICDCSDLDDIIAIRRDGTFTVFKIAEKTFVGKDILHVGVYNKNDDRLVYNMVYQDGPSGVAYAKRFLVTGITRDKVYDLTKGGKNSKVLYLTANPNSESELVGVQLSDKAPARVKQFDFDFAELAIKGKGSMGNIVTKQPIKKIVQKSLGDSTLGGREVFFDSVVGRLNTAGHGRYLGTFDTDNTVLVVYKDGSYEMKAPDPGLHFDVPNIVLLRKLEPDTVLSAVYVDGDTKIHYVKRFKIETSTLEKRFIFISETKGSKLLAATAFAEPVVEVKLQRDKKSDKETEKLLLHEFIDVKGWKAMGNKLNYFRIHSVALLTDEGPEPQRREVARKKGPATIPRPAAPAPAEETGPLPDLTGPVEVTSEDVERAQAILRRPKAQLGLF</sequence>
<evidence type="ECO:0000256" key="4">
    <source>
        <dbReference type="ARBA" id="ARBA00023125"/>
    </source>
</evidence>
<dbReference type="InterPro" id="IPR013760">
    <property type="entry name" value="Topo_IIA-like_dom_sf"/>
</dbReference>
<dbReference type="NCBIfam" id="NF007209">
    <property type="entry name" value="PRK09631.1"/>
    <property type="match status" value="1"/>
</dbReference>
<dbReference type="InterPro" id="IPR013758">
    <property type="entry name" value="Topo_IIA_A/C_ab"/>
</dbReference>
<comment type="catalytic activity">
    <reaction evidence="1 6">
        <text>ATP-dependent breakage, passage and rejoining of double-stranded DNA.</text>
        <dbReference type="EC" id="5.6.2.2"/>
    </reaction>
</comment>
<evidence type="ECO:0000259" key="8">
    <source>
        <dbReference type="PROSITE" id="PS52040"/>
    </source>
</evidence>
<dbReference type="Gene3D" id="3.90.199.10">
    <property type="entry name" value="Topoisomerase II, domain 5"/>
    <property type="match status" value="1"/>
</dbReference>
<dbReference type="EMBL" id="FQYN01000007">
    <property type="protein sequence ID" value="SHJ53734.1"/>
    <property type="molecule type" value="Genomic_DNA"/>
</dbReference>
<name>A0A1M6K446_9BACT</name>
<evidence type="ECO:0000313" key="10">
    <source>
        <dbReference type="Proteomes" id="UP000184418"/>
    </source>
</evidence>
<feature type="region of interest" description="Disordered" evidence="7">
    <location>
        <begin position="1"/>
        <end position="93"/>
    </location>
</feature>
<protein>
    <submittedName>
        <fullName evidence="9">Topoisomerase-4 subunit A</fullName>
    </submittedName>
</protein>
<dbReference type="GO" id="GO:0006265">
    <property type="term" value="P:DNA topological change"/>
    <property type="evidence" value="ECO:0007669"/>
    <property type="project" value="UniProtKB-UniRule"/>
</dbReference>
<keyword evidence="3 6" id="KW-0799">Topoisomerase</keyword>
<gene>
    <name evidence="9" type="ORF">SAMN02745146_3384</name>
</gene>
<keyword evidence="10" id="KW-1185">Reference proteome</keyword>
<dbReference type="GO" id="GO:0009330">
    <property type="term" value="C:DNA topoisomerase type II (double strand cut, ATP-hydrolyzing) complex"/>
    <property type="evidence" value="ECO:0007669"/>
    <property type="project" value="TreeGrafter"/>
</dbReference>
<evidence type="ECO:0000256" key="1">
    <source>
        <dbReference type="ARBA" id="ARBA00000185"/>
    </source>
</evidence>
<dbReference type="InterPro" id="IPR013757">
    <property type="entry name" value="Topo_IIA_A_a_sf"/>
</dbReference>
<dbReference type="PANTHER" id="PTHR43493">
    <property type="entry name" value="DNA GYRASE/TOPOISOMERASE SUBUNIT A"/>
    <property type="match status" value="1"/>
</dbReference>
<evidence type="ECO:0000256" key="7">
    <source>
        <dbReference type="SAM" id="MobiDB-lite"/>
    </source>
</evidence>
<evidence type="ECO:0000313" key="9">
    <source>
        <dbReference type="EMBL" id="SHJ53734.1"/>
    </source>
</evidence>
<feature type="region of interest" description="Disordered" evidence="7">
    <location>
        <begin position="933"/>
        <end position="971"/>
    </location>
</feature>
<dbReference type="AlphaFoldDB" id="A0A1M6K446"/>
<evidence type="ECO:0000256" key="5">
    <source>
        <dbReference type="ARBA" id="ARBA00023235"/>
    </source>
</evidence>
<comment type="similarity">
    <text evidence="2">Belongs to the type II topoisomerase GyrA/ParC subunit family.</text>
</comment>
<dbReference type="Pfam" id="PF00521">
    <property type="entry name" value="DNA_topoisoIV"/>
    <property type="match status" value="1"/>
</dbReference>
<proteinExistence type="inferred from homology"/>
<evidence type="ECO:0000256" key="6">
    <source>
        <dbReference type="PROSITE-ProRule" id="PRU01384"/>
    </source>
</evidence>
<organism evidence="9 10">
    <name type="scientific">Hymenobacter daecheongensis DSM 21074</name>
    <dbReference type="NCBI Taxonomy" id="1121955"/>
    <lineage>
        <taxon>Bacteria</taxon>
        <taxon>Pseudomonadati</taxon>
        <taxon>Bacteroidota</taxon>
        <taxon>Cytophagia</taxon>
        <taxon>Cytophagales</taxon>
        <taxon>Hymenobacteraceae</taxon>
        <taxon>Hymenobacter</taxon>
    </lineage>
</organism>
<dbReference type="GO" id="GO:0003677">
    <property type="term" value="F:DNA binding"/>
    <property type="evidence" value="ECO:0007669"/>
    <property type="project" value="UniProtKB-UniRule"/>
</dbReference>
<dbReference type="InterPro" id="IPR002205">
    <property type="entry name" value="Topo_IIA_dom_A"/>
</dbReference>
<dbReference type="Proteomes" id="UP000184418">
    <property type="component" value="Unassembled WGS sequence"/>
</dbReference>
<dbReference type="GO" id="GO:0005524">
    <property type="term" value="F:ATP binding"/>
    <property type="evidence" value="ECO:0007669"/>
    <property type="project" value="InterPro"/>
</dbReference>
<dbReference type="Gene3D" id="3.30.1360.40">
    <property type="match status" value="1"/>
</dbReference>
<dbReference type="PROSITE" id="PS52040">
    <property type="entry name" value="TOPO_IIA"/>
    <property type="match status" value="1"/>
</dbReference>
<evidence type="ECO:0000256" key="2">
    <source>
        <dbReference type="ARBA" id="ARBA00008263"/>
    </source>
</evidence>
<keyword evidence="4 6" id="KW-0238">DNA-binding</keyword>
<feature type="domain" description="Topo IIA-type catalytic" evidence="8">
    <location>
        <begin position="125"/>
        <end position="535"/>
    </location>
</feature>
<dbReference type="PANTHER" id="PTHR43493:SF5">
    <property type="entry name" value="DNA GYRASE SUBUNIT A, CHLOROPLASTIC_MITOCHONDRIAL"/>
    <property type="match status" value="1"/>
</dbReference>
<feature type="compositionally biased region" description="Low complexity" evidence="7">
    <location>
        <begin position="946"/>
        <end position="965"/>
    </location>
</feature>
<feature type="active site" description="O-(5'-phospho-DNA)-tyrosine intermediate" evidence="6">
    <location>
        <position position="206"/>
    </location>
</feature>
<reference evidence="9 10" key="1">
    <citation type="submission" date="2016-11" db="EMBL/GenBank/DDBJ databases">
        <authorList>
            <person name="Jaros S."/>
            <person name="Januszkiewicz K."/>
            <person name="Wedrychowicz H."/>
        </authorList>
    </citation>
    <scope>NUCLEOTIDE SEQUENCE [LARGE SCALE GENOMIC DNA]</scope>
    <source>
        <strain evidence="9 10">DSM 21074</strain>
    </source>
</reference>
<dbReference type="STRING" id="1121955.SAMN02745146_3384"/>
<dbReference type="InterPro" id="IPR050220">
    <property type="entry name" value="Type_II_DNA_Topoisomerases"/>
</dbReference>
<dbReference type="SUPFAM" id="SSF56719">
    <property type="entry name" value="Type II DNA topoisomerase"/>
    <property type="match status" value="1"/>
</dbReference>
<dbReference type="SMART" id="SM00434">
    <property type="entry name" value="TOP4c"/>
    <property type="match status" value="1"/>
</dbReference>
<keyword evidence="5 6" id="KW-0413">Isomerase</keyword>
<dbReference type="Gene3D" id="1.10.268.10">
    <property type="entry name" value="Topoisomerase, domain 3"/>
    <property type="match status" value="1"/>
</dbReference>
<dbReference type="NCBIfam" id="NF009397">
    <property type="entry name" value="PRK12758.1"/>
    <property type="match status" value="1"/>
</dbReference>
<accession>A0A1M6K446</accession>
<dbReference type="GO" id="GO:0005737">
    <property type="term" value="C:cytoplasm"/>
    <property type="evidence" value="ECO:0007669"/>
    <property type="project" value="TreeGrafter"/>
</dbReference>
<dbReference type="GO" id="GO:0003918">
    <property type="term" value="F:DNA topoisomerase type II (double strand cut, ATP-hydrolyzing) activity"/>
    <property type="evidence" value="ECO:0007669"/>
    <property type="project" value="UniProtKB-EC"/>
</dbReference>